<dbReference type="EMBL" id="ATHI01000026">
    <property type="protein sequence ID" value="EPR32819.1"/>
    <property type="molecule type" value="Genomic_DNA"/>
</dbReference>
<keyword evidence="3" id="KW-1185">Reference proteome</keyword>
<name>S7UG90_9BACT</name>
<evidence type="ECO:0000313" key="3">
    <source>
        <dbReference type="Proteomes" id="UP000014975"/>
    </source>
</evidence>
<gene>
    <name evidence="2" type="ORF">dsat_0260</name>
</gene>
<dbReference type="eggNOG" id="COG3170">
    <property type="taxonomic scope" value="Bacteria"/>
</dbReference>
<protein>
    <recommendedName>
        <fullName evidence="4">DUF3108 domain-containing protein</fullName>
    </recommendedName>
</protein>
<dbReference type="Proteomes" id="UP000014975">
    <property type="component" value="Unassembled WGS sequence"/>
</dbReference>
<dbReference type="PATRIC" id="fig|1121439.3.peg.1608"/>
<feature type="signal peptide" evidence="1">
    <location>
        <begin position="1"/>
        <end position="18"/>
    </location>
</feature>
<evidence type="ECO:0008006" key="4">
    <source>
        <dbReference type="Google" id="ProtNLM"/>
    </source>
</evidence>
<organism evidence="2 3">
    <name type="scientific">Alkalidesulfovibrio alkalitolerans DSM 16529</name>
    <dbReference type="NCBI Taxonomy" id="1121439"/>
    <lineage>
        <taxon>Bacteria</taxon>
        <taxon>Pseudomonadati</taxon>
        <taxon>Thermodesulfobacteriota</taxon>
        <taxon>Desulfovibrionia</taxon>
        <taxon>Desulfovibrionales</taxon>
        <taxon>Desulfovibrionaceae</taxon>
        <taxon>Alkalidesulfovibrio</taxon>
    </lineage>
</organism>
<feature type="chain" id="PRO_5004544823" description="DUF3108 domain-containing protein" evidence="1">
    <location>
        <begin position="19"/>
        <end position="255"/>
    </location>
</feature>
<dbReference type="AlphaFoldDB" id="S7UG90"/>
<dbReference type="Pfam" id="PF11306">
    <property type="entry name" value="DUF3108"/>
    <property type="match status" value="1"/>
</dbReference>
<dbReference type="STRING" id="1121439.dsat_0260"/>
<proteinExistence type="predicted"/>
<sequence>MALVLALLVPFWPGSVSASVEDAQRERWFQPGERFEYNVRWGIFNVGRAVIEVLEPRELDGRPARGFRMTARTNSFADAFYKVRDVNESWTDPDVEGSYLYITDISEGSYRRDFELRFFAHNGTAELWSRETGLHKNTVRIYPGTLDPLSVLFAFRAHPAPLTVGTVIRQAVTDGKKYVLGQATVVARETVKTPAGEFDAFCVVPDIRDLGGVFAKSPDAALLIWVTADERRLPVMVKSKVLVGYFTAELVDYRE</sequence>
<reference evidence="2 3" key="1">
    <citation type="journal article" date="2013" name="Genome Announc.">
        <title>Draft genome sequences for three mercury-methylating, sulfate-reducing bacteria.</title>
        <authorList>
            <person name="Brown S.D."/>
            <person name="Hurt R.A.Jr."/>
            <person name="Gilmour C.C."/>
            <person name="Elias D.A."/>
        </authorList>
    </citation>
    <scope>NUCLEOTIDE SEQUENCE [LARGE SCALE GENOMIC DNA]</scope>
    <source>
        <strain evidence="2 3">DSM 16529</strain>
    </source>
</reference>
<comment type="caution">
    <text evidence="2">The sequence shown here is derived from an EMBL/GenBank/DDBJ whole genome shotgun (WGS) entry which is preliminary data.</text>
</comment>
<dbReference type="InterPro" id="IPR021457">
    <property type="entry name" value="DUF3108"/>
</dbReference>
<accession>S7UG90</accession>
<keyword evidence="1" id="KW-0732">Signal</keyword>
<evidence type="ECO:0000313" key="2">
    <source>
        <dbReference type="EMBL" id="EPR32819.1"/>
    </source>
</evidence>
<evidence type="ECO:0000256" key="1">
    <source>
        <dbReference type="SAM" id="SignalP"/>
    </source>
</evidence>